<keyword evidence="5" id="KW-1185">Reference proteome</keyword>
<dbReference type="SMART" id="SM00498">
    <property type="entry name" value="FH2"/>
    <property type="match status" value="1"/>
</dbReference>
<dbReference type="PROSITE" id="PS51444">
    <property type="entry name" value="FH2"/>
    <property type="match status" value="1"/>
</dbReference>
<feature type="compositionally biased region" description="Polar residues" evidence="1">
    <location>
        <begin position="427"/>
        <end position="436"/>
    </location>
</feature>
<dbReference type="Gene3D" id="1.25.10.10">
    <property type="entry name" value="Leucine-rich Repeat Variant"/>
    <property type="match status" value="1"/>
</dbReference>
<feature type="region of interest" description="Disordered" evidence="1">
    <location>
        <begin position="1094"/>
        <end position="1168"/>
    </location>
</feature>
<reference evidence="4 5" key="2">
    <citation type="journal article" date="2007" name="PLoS Biol.">
        <title>Principles of genome evolution in the Drosophila melanogaster species group.</title>
        <authorList>
            <person name="Ranz J.M."/>
            <person name="Maurin D."/>
            <person name="Chan Y.S."/>
            <person name="von Grotthuss M."/>
            <person name="Hillier L.W."/>
            <person name="Roote J."/>
            <person name="Ashburner M."/>
            <person name="Bergman C.M."/>
        </authorList>
    </citation>
    <scope>NUCLEOTIDE SEQUENCE [LARGE SCALE GENOMIC DNA]</scope>
    <source>
        <strain evidence="5">Tai18E2 / Tucson 14021-0261.01</strain>
    </source>
</reference>
<name>A0A0R1DW96_DROYA</name>
<evidence type="ECO:0000259" key="3">
    <source>
        <dbReference type="PROSITE" id="PS51444"/>
    </source>
</evidence>
<feature type="compositionally biased region" description="Low complexity" evidence="1">
    <location>
        <begin position="1596"/>
        <end position="1607"/>
    </location>
</feature>
<dbReference type="FunFam" id="1.25.10.10:FF:000696">
    <property type="entry name" value="Formin 3, isoform B"/>
    <property type="match status" value="1"/>
</dbReference>
<feature type="compositionally biased region" description="Polar residues" evidence="1">
    <location>
        <begin position="1576"/>
        <end position="1595"/>
    </location>
</feature>
<reference evidence="4 5" key="1">
    <citation type="journal article" date="2007" name="Nature">
        <title>Evolution of genes and genomes on the Drosophila phylogeny.</title>
        <authorList>
            <consortium name="Drosophila 12 Genomes Consortium"/>
            <person name="Clark A.G."/>
            <person name="Eisen M.B."/>
            <person name="Smith D.R."/>
            <person name="Bergman C.M."/>
            <person name="Oliver B."/>
            <person name="Markow T.A."/>
            <person name="Kaufman T.C."/>
            <person name="Kellis M."/>
            <person name="Gelbart W."/>
            <person name="Iyer V.N."/>
            <person name="Pollard D.A."/>
            <person name="Sackton T.B."/>
            <person name="Larracuente A.M."/>
            <person name="Singh N.D."/>
            <person name="Abad J.P."/>
            <person name="Abt D.N."/>
            <person name="Adryan B."/>
            <person name="Aguade M."/>
            <person name="Akashi H."/>
            <person name="Anderson W.W."/>
            <person name="Aquadro C.F."/>
            <person name="Ardell D.H."/>
            <person name="Arguello R."/>
            <person name="Artieri C.G."/>
            <person name="Barbash D.A."/>
            <person name="Barker D."/>
            <person name="Barsanti P."/>
            <person name="Batterham P."/>
            <person name="Batzoglou S."/>
            <person name="Begun D."/>
            <person name="Bhutkar A."/>
            <person name="Blanco E."/>
            <person name="Bosak S.A."/>
            <person name="Bradley R.K."/>
            <person name="Brand A.D."/>
            <person name="Brent M.R."/>
            <person name="Brooks A.N."/>
            <person name="Brown R.H."/>
            <person name="Butlin R.K."/>
            <person name="Caggese C."/>
            <person name="Calvi B.R."/>
            <person name="Bernardo de Carvalho A."/>
            <person name="Caspi A."/>
            <person name="Castrezana S."/>
            <person name="Celniker S.E."/>
            <person name="Chang J.L."/>
            <person name="Chapple C."/>
            <person name="Chatterji S."/>
            <person name="Chinwalla A."/>
            <person name="Civetta A."/>
            <person name="Clifton S.W."/>
            <person name="Comeron J.M."/>
            <person name="Costello J.C."/>
            <person name="Coyne J.A."/>
            <person name="Daub J."/>
            <person name="David R.G."/>
            <person name="Delcher A.L."/>
            <person name="Delehaunty K."/>
            <person name="Do C.B."/>
            <person name="Ebling H."/>
            <person name="Edwards K."/>
            <person name="Eickbush T."/>
            <person name="Evans J.D."/>
            <person name="Filipski A."/>
            <person name="Findeiss S."/>
            <person name="Freyhult E."/>
            <person name="Fulton L."/>
            <person name="Fulton R."/>
            <person name="Garcia A.C."/>
            <person name="Gardiner A."/>
            <person name="Garfield D.A."/>
            <person name="Garvin B.E."/>
            <person name="Gibson G."/>
            <person name="Gilbert D."/>
            <person name="Gnerre S."/>
            <person name="Godfrey J."/>
            <person name="Good R."/>
            <person name="Gotea V."/>
            <person name="Gravely B."/>
            <person name="Greenberg A.J."/>
            <person name="Griffiths-Jones S."/>
            <person name="Gross S."/>
            <person name="Guigo R."/>
            <person name="Gustafson E.A."/>
            <person name="Haerty W."/>
            <person name="Hahn M.W."/>
            <person name="Halligan D.L."/>
            <person name="Halpern A.L."/>
            <person name="Halter G.M."/>
            <person name="Han M.V."/>
            <person name="Heger A."/>
            <person name="Hillier L."/>
            <person name="Hinrichs A.S."/>
            <person name="Holmes I."/>
            <person name="Hoskins R.A."/>
            <person name="Hubisz M.J."/>
            <person name="Hultmark D."/>
            <person name="Huntley M.A."/>
            <person name="Jaffe D.B."/>
            <person name="Jagadeeshan S."/>
            <person name="Jeck W.R."/>
            <person name="Johnson J."/>
            <person name="Jones C.D."/>
            <person name="Jordan W.C."/>
            <person name="Karpen G.H."/>
            <person name="Kataoka E."/>
            <person name="Keightley P.D."/>
            <person name="Kheradpour P."/>
            <person name="Kirkness E.F."/>
            <person name="Koerich L.B."/>
            <person name="Kristiansen K."/>
            <person name="Kudrna D."/>
            <person name="Kulathinal R.J."/>
            <person name="Kumar S."/>
            <person name="Kwok R."/>
            <person name="Lander E."/>
            <person name="Langley C.H."/>
            <person name="Lapoint R."/>
            <person name="Lazzaro B.P."/>
            <person name="Lee S.J."/>
            <person name="Levesque L."/>
            <person name="Li R."/>
            <person name="Lin C.F."/>
            <person name="Lin M.F."/>
            <person name="Lindblad-Toh K."/>
            <person name="Llopart A."/>
            <person name="Long M."/>
            <person name="Low L."/>
            <person name="Lozovsky E."/>
            <person name="Lu J."/>
            <person name="Luo M."/>
            <person name="Machado C.A."/>
            <person name="Makalowski W."/>
            <person name="Marzo M."/>
            <person name="Matsuda M."/>
            <person name="Matzkin L."/>
            <person name="McAllister B."/>
            <person name="McBride C.S."/>
            <person name="McKernan B."/>
            <person name="McKernan K."/>
            <person name="Mendez-Lago M."/>
            <person name="Minx P."/>
            <person name="Mollenhauer M.U."/>
            <person name="Montooth K."/>
            <person name="Mount S.M."/>
            <person name="Mu X."/>
            <person name="Myers E."/>
            <person name="Negre B."/>
            <person name="Newfeld S."/>
            <person name="Nielsen R."/>
            <person name="Noor M.A."/>
            <person name="O'Grady P."/>
            <person name="Pachter L."/>
            <person name="Papaceit M."/>
            <person name="Parisi M.J."/>
            <person name="Parisi M."/>
            <person name="Parts L."/>
            <person name="Pedersen J.S."/>
            <person name="Pesole G."/>
            <person name="Phillippy A.M."/>
            <person name="Ponting C.P."/>
            <person name="Pop M."/>
            <person name="Porcelli D."/>
            <person name="Powell J.R."/>
            <person name="Prohaska S."/>
            <person name="Pruitt K."/>
            <person name="Puig M."/>
            <person name="Quesneville H."/>
            <person name="Ram K.R."/>
            <person name="Rand D."/>
            <person name="Rasmussen M.D."/>
            <person name="Reed L.K."/>
            <person name="Reenan R."/>
            <person name="Reily A."/>
            <person name="Remington K.A."/>
            <person name="Rieger T.T."/>
            <person name="Ritchie M.G."/>
            <person name="Robin C."/>
            <person name="Rogers Y.H."/>
            <person name="Rohde C."/>
            <person name="Rozas J."/>
            <person name="Rubenfield M.J."/>
            <person name="Ruiz A."/>
            <person name="Russo S."/>
            <person name="Salzberg S.L."/>
            <person name="Sanchez-Gracia A."/>
            <person name="Saranga D.J."/>
            <person name="Sato H."/>
            <person name="Schaeffer S.W."/>
            <person name="Schatz M.C."/>
            <person name="Schlenke T."/>
            <person name="Schwartz R."/>
            <person name="Segarra C."/>
            <person name="Singh R.S."/>
            <person name="Sirot L."/>
            <person name="Sirota M."/>
            <person name="Sisneros N.B."/>
            <person name="Smith C.D."/>
            <person name="Smith T.F."/>
            <person name="Spieth J."/>
            <person name="Stage D.E."/>
            <person name="Stark A."/>
            <person name="Stephan W."/>
            <person name="Strausberg R.L."/>
            <person name="Strempel S."/>
            <person name="Sturgill D."/>
            <person name="Sutton G."/>
            <person name="Sutton G.G."/>
            <person name="Tao W."/>
            <person name="Teichmann S."/>
            <person name="Tobari Y.N."/>
            <person name="Tomimura Y."/>
            <person name="Tsolas J.M."/>
            <person name="Valente V.L."/>
            <person name="Venter E."/>
            <person name="Venter J.C."/>
            <person name="Vicario S."/>
            <person name="Vieira F.G."/>
            <person name="Vilella A.J."/>
            <person name="Villasante A."/>
            <person name="Walenz B."/>
            <person name="Wang J."/>
            <person name="Wasserman M."/>
            <person name="Watts T."/>
            <person name="Wilson D."/>
            <person name="Wilson R.K."/>
            <person name="Wing R.A."/>
            <person name="Wolfner M.F."/>
            <person name="Wong A."/>
            <person name="Wong G.K."/>
            <person name="Wu C.I."/>
            <person name="Wu G."/>
            <person name="Yamamoto D."/>
            <person name="Yang H.P."/>
            <person name="Yang S.P."/>
            <person name="Yorke J.A."/>
            <person name="Yoshida K."/>
            <person name="Zdobnov E."/>
            <person name="Zhang P."/>
            <person name="Zhang Y."/>
            <person name="Zimin A.V."/>
            <person name="Baldwin J."/>
            <person name="Abdouelleil A."/>
            <person name="Abdulkadir J."/>
            <person name="Abebe A."/>
            <person name="Abera B."/>
            <person name="Abreu J."/>
            <person name="Acer S.C."/>
            <person name="Aftuck L."/>
            <person name="Alexander A."/>
            <person name="An P."/>
            <person name="Anderson E."/>
            <person name="Anderson S."/>
            <person name="Arachi H."/>
            <person name="Azer M."/>
            <person name="Bachantsang P."/>
            <person name="Barry A."/>
            <person name="Bayul T."/>
            <person name="Berlin A."/>
            <person name="Bessette D."/>
            <person name="Bloom T."/>
            <person name="Blye J."/>
            <person name="Boguslavskiy L."/>
            <person name="Bonnet C."/>
            <person name="Boukhgalter B."/>
            <person name="Bourzgui I."/>
            <person name="Brown A."/>
            <person name="Cahill P."/>
            <person name="Channer S."/>
            <person name="Cheshatsang Y."/>
            <person name="Chuda L."/>
            <person name="Citroen M."/>
            <person name="Collymore A."/>
            <person name="Cooke P."/>
            <person name="Costello M."/>
            <person name="D'Aco K."/>
            <person name="Daza R."/>
            <person name="De Haan G."/>
            <person name="DeGray S."/>
            <person name="DeMaso C."/>
            <person name="Dhargay N."/>
            <person name="Dooley K."/>
            <person name="Dooley E."/>
            <person name="Doricent M."/>
            <person name="Dorje P."/>
            <person name="Dorjee K."/>
            <person name="Dupes A."/>
            <person name="Elong R."/>
            <person name="Falk J."/>
            <person name="Farina A."/>
            <person name="Faro S."/>
            <person name="Ferguson D."/>
            <person name="Fisher S."/>
            <person name="Foley C.D."/>
            <person name="Franke A."/>
            <person name="Friedrich D."/>
            <person name="Gadbois L."/>
            <person name="Gearin G."/>
            <person name="Gearin C.R."/>
            <person name="Giannoukos G."/>
            <person name="Goode T."/>
            <person name="Graham J."/>
            <person name="Grandbois E."/>
            <person name="Grewal S."/>
            <person name="Gyaltsen K."/>
            <person name="Hafez N."/>
            <person name="Hagos B."/>
            <person name="Hall J."/>
            <person name="Henson C."/>
            <person name="Hollinger A."/>
            <person name="Honan T."/>
            <person name="Huard M.D."/>
            <person name="Hughes L."/>
            <person name="Hurhula B."/>
            <person name="Husby M.E."/>
            <person name="Kamat A."/>
            <person name="Kanga B."/>
            <person name="Kashin S."/>
            <person name="Khazanovich D."/>
            <person name="Kisner P."/>
            <person name="Lance K."/>
            <person name="Lara M."/>
            <person name="Lee W."/>
            <person name="Lennon N."/>
            <person name="Letendre F."/>
            <person name="LeVine R."/>
            <person name="Lipovsky A."/>
            <person name="Liu X."/>
            <person name="Liu J."/>
            <person name="Liu S."/>
            <person name="Lokyitsang T."/>
            <person name="Lokyitsang Y."/>
            <person name="Lubonja R."/>
            <person name="Lui A."/>
            <person name="MacDonald P."/>
            <person name="Magnisalis V."/>
            <person name="Maru K."/>
            <person name="Matthews C."/>
            <person name="McCusker W."/>
            <person name="McDonough S."/>
            <person name="Mehta T."/>
            <person name="Meldrim J."/>
            <person name="Meneus L."/>
            <person name="Mihai O."/>
            <person name="Mihalev A."/>
            <person name="Mihova T."/>
            <person name="Mittelman R."/>
            <person name="Mlenga V."/>
            <person name="Montmayeur A."/>
            <person name="Mulrain L."/>
            <person name="Navidi A."/>
            <person name="Naylor J."/>
            <person name="Negash T."/>
            <person name="Nguyen T."/>
            <person name="Nguyen N."/>
            <person name="Nicol R."/>
            <person name="Norbu C."/>
            <person name="Norbu N."/>
            <person name="Novod N."/>
            <person name="O'Neill B."/>
            <person name="Osman S."/>
            <person name="Markiewicz E."/>
            <person name="Oyono O.L."/>
            <person name="Patti C."/>
            <person name="Phunkhang P."/>
            <person name="Pierre F."/>
            <person name="Priest M."/>
            <person name="Raghuraman S."/>
            <person name="Rege F."/>
            <person name="Reyes R."/>
            <person name="Rise C."/>
            <person name="Rogov P."/>
            <person name="Ross K."/>
            <person name="Ryan E."/>
            <person name="Settipalli S."/>
            <person name="Shea T."/>
            <person name="Sherpa N."/>
            <person name="Shi L."/>
            <person name="Shih D."/>
            <person name="Sparrow T."/>
            <person name="Spaulding J."/>
            <person name="Stalker J."/>
            <person name="Stange-Thomann N."/>
            <person name="Stavropoulos S."/>
            <person name="Stone C."/>
            <person name="Strader C."/>
            <person name="Tesfaye S."/>
            <person name="Thomson T."/>
            <person name="Thoulutsang Y."/>
            <person name="Thoulutsang D."/>
            <person name="Topham K."/>
            <person name="Topping I."/>
            <person name="Tsamla T."/>
            <person name="Vassiliev H."/>
            <person name="Vo A."/>
            <person name="Wangchuk T."/>
            <person name="Wangdi T."/>
            <person name="Weiand M."/>
            <person name="Wilkinson J."/>
            <person name="Wilson A."/>
            <person name="Yadav S."/>
            <person name="Young G."/>
            <person name="Yu Q."/>
            <person name="Zembek L."/>
            <person name="Zhong D."/>
            <person name="Zimmer A."/>
            <person name="Zwirko Z."/>
            <person name="Jaffe D.B."/>
            <person name="Alvarez P."/>
            <person name="Brockman W."/>
            <person name="Butler J."/>
            <person name="Chin C."/>
            <person name="Gnerre S."/>
            <person name="Grabherr M."/>
            <person name="Kleber M."/>
            <person name="Mauceli E."/>
            <person name="MacCallum I."/>
        </authorList>
    </citation>
    <scope>NUCLEOTIDE SEQUENCE [LARGE SCALE GENOMIC DNA]</scope>
    <source>
        <strain evidence="5">Tai18E2 / Tucson 14021-0261.01</strain>
    </source>
</reference>
<dbReference type="PANTHER" id="PTHR46345">
    <property type="entry name" value="INVERTED FORMIN-2"/>
    <property type="match status" value="1"/>
</dbReference>
<dbReference type="Proteomes" id="UP000002282">
    <property type="component" value="Chromosome 3L"/>
</dbReference>
<organism evidence="4 5">
    <name type="scientific">Drosophila yakuba</name>
    <name type="common">Fruit fly</name>
    <dbReference type="NCBI Taxonomy" id="7245"/>
    <lineage>
        <taxon>Eukaryota</taxon>
        <taxon>Metazoa</taxon>
        <taxon>Ecdysozoa</taxon>
        <taxon>Arthropoda</taxon>
        <taxon>Hexapoda</taxon>
        <taxon>Insecta</taxon>
        <taxon>Pterygota</taxon>
        <taxon>Neoptera</taxon>
        <taxon>Endopterygota</taxon>
        <taxon>Diptera</taxon>
        <taxon>Brachycera</taxon>
        <taxon>Muscomorpha</taxon>
        <taxon>Ephydroidea</taxon>
        <taxon>Drosophilidae</taxon>
        <taxon>Drosophila</taxon>
        <taxon>Sophophora</taxon>
    </lineage>
</organism>
<dbReference type="FunFam" id="1.10.238.150:FF:000007">
    <property type="entry name" value="Formin 3, isoform B"/>
    <property type="match status" value="1"/>
</dbReference>
<feature type="domain" description="FH2" evidence="3">
    <location>
        <begin position="355"/>
        <end position="768"/>
    </location>
</feature>
<feature type="compositionally biased region" description="Low complexity" evidence="1">
    <location>
        <begin position="1635"/>
        <end position="1649"/>
    </location>
</feature>
<feature type="compositionally biased region" description="Low complexity" evidence="1">
    <location>
        <begin position="1465"/>
        <end position="1480"/>
    </location>
</feature>
<protein>
    <submittedName>
        <fullName evidence="4">Uncharacterized protein, isoform B</fullName>
    </submittedName>
</protein>
<dbReference type="GO" id="GO:0003779">
    <property type="term" value="F:actin binding"/>
    <property type="evidence" value="ECO:0007669"/>
    <property type="project" value="InterPro"/>
</dbReference>
<dbReference type="OrthoDB" id="26518at2759"/>
<feature type="compositionally biased region" description="Basic and acidic residues" evidence="1">
    <location>
        <begin position="1006"/>
        <end position="1026"/>
    </location>
</feature>
<feature type="compositionally biased region" description="Basic and acidic residues" evidence="1">
    <location>
        <begin position="1220"/>
        <end position="1245"/>
    </location>
</feature>
<accession>A0A0R1DW96</accession>
<feature type="compositionally biased region" description="Basic and acidic residues" evidence="1">
    <location>
        <begin position="862"/>
        <end position="872"/>
    </location>
</feature>
<feature type="compositionally biased region" description="Polar residues" evidence="1">
    <location>
        <begin position="1400"/>
        <end position="1411"/>
    </location>
</feature>
<proteinExistence type="predicted"/>
<dbReference type="InterPro" id="IPR011989">
    <property type="entry name" value="ARM-like"/>
</dbReference>
<feature type="region of interest" description="Disordered" evidence="1">
    <location>
        <begin position="910"/>
        <end position="970"/>
    </location>
</feature>
<feature type="compositionally biased region" description="Basic and acidic residues" evidence="1">
    <location>
        <begin position="1286"/>
        <end position="1304"/>
    </location>
</feature>
<dbReference type="Gene3D" id="1.20.58.2220">
    <property type="entry name" value="Formin, FH2 domain"/>
    <property type="match status" value="1"/>
</dbReference>
<dbReference type="Pfam" id="PF06367">
    <property type="entry name" value="Drf_FH3"/>
    <property type="match status" value="1"/>
</dbReference>
<feature type="region of interest" description="Disordered" evidence="1">
    <location>
        <begin position="750"/>
        <end position="791"/>
    </location>
</feature>
<feature type="compositionally biased region" description="Polar residues" evidence="1">
    <location>
        <begin position="1258"/>
        <end position="1273"/>
    </location>
</feature>
<dbReference type="InterPro" id="IPR014768">
    <property type="entry name" value="GBD/FH3_dom"/>
</dbReference>
<feature type="compositionally biased region" description="Pro residues" evidence="1">
    <location>
        <begin position="279"/>
        <end position="288"/>
    </location>
</feature>
<evidence type="ECO:0000256" key="1">
    <source>
        <dbReference type="SAM" id="MobiDB-lite"/>
    </source>
</evidence>
<dbReference type="InterPro" id="IPR015425">
    <property type="entry name" value="FH2_Formin"/>
</dbReference>
<dbReference type="FunFam" id="1.20.58.2220:FF:000021">
    <property type="entry name" value="Formin 3, isoform B"/>
    <property type="match status" value="1"/>
</dbReference>
<dbReference type="SUPFAM" id="SSF101447">
    <property type="entry name" value="Formin homology 2 domain (FH2 domain)"/>
    <property type="match status" value="1"/>
</dbReference>
<feature type="domain" description="GBD/FH3" evidence="2">
    <location>
        <begin position="1"/>
        <end position="247"/>
    </location>
</feature>
<dbReference type="PANTHER" id="PTHR46345:SF8">
    <property type="entry name" value="FORMIN 3, ISOFORM B"/>
    <property type="match status" value="1"/>
</dbReference>
<dbReference type="Pfam" id="PF02181">
    <property type="entry name" value="FH2"/>
    <property type="match status" value="1"/>
</dbReference>
<feature type="region of interest" description="Disordered" evidence="1">
    <location>
        <begin position="854"/>
        <end position="898"/>
    </location>
</feature>
<feature type="compositionally biased region" description="Low complexity" evidence="1">
    <location>
        <begin position="915"/>
        <end position="954"/>
    </location>
</feature>
<dbReference type="SMR" id="A0A0R1DW96"/>
<feature type="compositionally biased region" description="Low complexity" evidence="1">
    <location>
        <begin position="1551"/>
        <end position="1570"/>
    </location>
</feature>
<feature type="compositionally biased region" description="Polar residues" evidence="1">
    <location>
        <begin position="247"/>
        <end position="272"/>
    </location>
</feature>
<dbReference type="InterPro" id="IPR016024">
    <property type="entry name" value="ARM-type_fold"/>
</dbReference>
<feature type="compositionally biased region" description="Low complexity" evidence="1">
    <location>
        <begin position="1496"/>
        <end position="1509"/>
    </location>
</feature>
<dbReference type="EMBL" id="CM000159">
    <property type="protein sequence ID" value="KRK01321.1"/>
    <property type="molecule type" value="Genomic_DNA"/>
</dbReference>
<evidence type="ECO:0000313" key="4">
    <source>
        <dbReference type="EMBL" id="KRK01321.1"/>
    </source>
</evidence>
<dbReference type="SMART" id="SM01139">
    <property type="entry name" value="Drf_FH3"/>
    <property type="match status" value="1"/>
</dbReference>
<feature type="compositionally biased region" description="Low complexity" evidence="1">
    <location>
        <begin position="1030"/>
        <end position="1050"/>
    </location>
</feature>
<feature type="compositionally biased region" description="Polar residues" evidence="1">
    <location>
        <begin position="1362"/>
        <end position="1387"/>
    </location>
</feature>
<feature type="region of interest" description="Disordered" evidence="1">
    <location>
        <begin position="1005"/>
        <end position="1055"/>
    </location>
</feature>
<feature type="compositionally biased region" description="Polar residues" evidence="1">
    <location>
        <begin position="1654"/>
        <end position="1663"/>
    </location>
</feature>
<gene>
    <name evidence="4" type="primary">Dyak\GE21592</name>
    <name evidence="4" type="synonym">dyak_GLEANR_5341</name>
    <name evidence="4" type="synonym">GE21592</name>
    <name evidence="4" type="ORF">Dyak_GE21592</name>
</gene>
<evidence type="ECO:0000313" key="5">
    <source>
        <dbReference type="Proteomes" id="UP000002282"/>
    </source>
</evidence>
<feature type="compositionally biased region" description="Polar residues" evidence="1">
    <location>
        <begin position="1422"/>
        <end position="1454"/>
    </location>
</feature>
<feature type="region of interest" description="Disordered" evidence="1">
    <location>
        <begin position="820"/>
        <end position="842"/>
    </location>
</feature>
<dbReference type="InterPro" id="IPR010472">
    <property type="entry name" value="FH3_dom"/>
</dbReference>
<feature type="compositionally biased region" description="Polar residues" evidence="1">
    <location>
        <begin position="1621"/>
        <end position="1634"/>
    </location>
</feature>
<feature type="compositionally biased region" description="Pro residues" evidence="1">
    <location>
        <begin position="295"/>
        <end position="329"/>
    </location>
</feature>
<dbReference type="Gene3D" id="1.10.238.150">
    <property type="entry name" value="Formin, FH3 diaphanous domain"/>
    <property type="match status" value="1"/>
</dbReference>
<feature type="compositionally biased region" description="Basic and acidic residues" evidence="1">
    <location>
        <begin position="1114"/>
        <end position="1132"/>
    </location>
</feature>
<evidence type="ECO:0000259" key="2">
    <source>
        <dbReference type="PROSITE" id="PS51232"/>
    </source>
</evidence>
<dbReference type="InterPro" id="IPR042201">
    <property type="entry name" value="FH2_Formin_sf"/>
</dbReference>
<feature type="region of interest" description="Disordered" evidence="1">
    <location>
        <begin position="417"/>
        <end position="442"/>
    </location>
</feature>
<sequence length="1663" mass="183523">MIPPQASTMDSRIGLDYIVENRDYIAKLGAALDTQNATVKKQVFELLSALCAYSPDGYARAIETLEFYKNLKKQRYRFKIVVNELELSSAAAIPPLDYQAALLAFINCVIISAATLQERIRIRNEFIGLKVLPLLNNLRKVAQSVGDIIVQLDVFVEQQECDEAQSLQAPDGINLNSHLDVFYAILRQVADTPQEVPFLNILQHLLRIDPKEPLSDIIWDTTERLVHRATLLESHEDSVRLLRTPSSQKFACQSCRGSDASSPTRKPSSQPMGVSAKTTPPPPPPPMAPMAATAAPPPPPPPLNGPAPPPPPPPMINGGALPPPPPPPAMQLASRPRTPDPMAAEAVATAILLPQQDTPAPKAKMKTINWGKIPHNKVLGKQNIWSIVASNHQDSPMQDIDWNEMEGLFCLQTASAQGSPKLGRDGSQATAGSNGCDTLDRKSKKESTEITLLDGKRSLNVNIFLKQFRTSNDDIIQLIRQGAHEEIGAERLRGLLKIMPEVDELDMLKGFNGDKGRLGNAEKFLLQLLEVPNYKLRIESMLLKEEFAANVAYLEPCINAMLYAGDDLLNNKTLQEVLYMVVVAGNFLNSGGYAGNAAGVKLSSLQKLTDIRANKPGMNLIHFVALQAEKRNPELLQFTGQLSNLESASKTTSEQINNEINTLDGRIRRIARQIEQPATDADIKEQMADFLQAAESELSVLQAGMKQVESMRLKMSEFFCDDAATFRLEECFKIFHNFCDKFKQAVKENERRQQQEQQATLRRKQREEQLARRARQIGPAGTPVSDSEHSFLGDALFDPRASPALSRRHLGSGELSNGFIRVEQDGASPDITPNGSLRRRRSRVLAEEDDLMEFLRSSTGPHDGHNSRERKAAYGSLDRSWARRARSGSSSRKRPDLLNIDFGLDRERASSPAPLLQQQQHQQQNAQERLQSPLASAAGTPTTAANTPTGSGSAITQTQSTNEDAKPRISREWRQKIETWLQSNESDEKQNEEYRRKRRLVNANRRSLENETENERKLDPLPEEKILPSTTTATPTNTPTTTNPTNSTTRTDQEFGKYQRVYADWKPSRTLEQTDVVANLQAIADAQPHDALRQYRRQRSQEQSSPIALQSIAEEDRRKSLIQKQGERDMSNERLQSYIRRSSSRELQPAKPEEQPLPPKSPKPQVSDDTFASLLSHHKTQNEMQGSSKDVDADNIETPPVSRRVIATPTTTVVTVSMTDKPKAVPEEKINSAEQDAPGHFDRHALARRTRRYKRPTDYSSGNEDILTTSTAEAKTTSPSKPEPPAPEKSKQKERTINKLEKVGRHISSINQEDVREAIRNLKSPTGTPERPWSPPREITPSKLKLSASGHHHELNDEGFEETQSLVSDTPSHGKGESTNSSCNEGVNETPARQRPMQKQKPTTTSITQMGSRLADRLQQARMKSSGSPGATASKSQNQIPATQTATVKRSLSASRPLRMPNGQPLASAAPLRSASAVRRSPQEQQVLSGVERSSSRNSLRSSRSSINSGASTQTVVRRLPAVQRAGATVSVDSSPSKRPLAAQNLRPTQGRGVPASRSSSSGSSVGPSVILVRSKMSNTAPKSNINGSTSFKENQSQSQPQSQSQSRMSAARSVVLVKNALNQQQQARMSANASPQQRSTSSSRSVSSFMRPTASSATKRQK</sequence>
<feature type="region of interest" description="Disordered" evidence="1">
    <location>
        <begin position="1220"/>
        <end position="1663"/>
    </location>
</feature>
<dbReference type="SUPFAM" id="SSF48371">
    <property type="entry name" value="ARM repeat"/>
    <property type="match status" value="1"/>
</dbReference>
<dbReference type="PROSITE" id="PS51232">
    <property type="entry name" value="GBD_FH3"/>
    <property type="match status" value="1"/>
</dbReference>
<feature type="region of interest" description="Disordered" evidence="1">
    <location>
        <begin position="247"/>
        <end position="338"/>
    </location>
</feature>